<feature type="site" description="Electron transfer via tryptophanyl radical" evidence="13">
    <location>
        <position position="304"/>
    </location>
</feature>
<evidence type="ECO:0000256" key="11">
    <source>
        <dbReference type="ARBA" id="ARBA00083107"/>
    </source>
</evidence>
<dbReference type="SUPFAM" id="SSF48173">
    <property type="entry name" value="Cryptochrome/photolyase FAD-binding domain"/>
    <property type="match status" value="1"/>
</dbReference>
<sequence length="469" mass="52629">MPHLVWLRRDLRVTDNPALSAACANTGDVITCVGLPDAQWQSHDLGAPARNLYQRRLTPLTADLCALNIPLLMLDGATFADQVNGLQALCKHHGITAVYVNREYEFNERARDRAVDQALAACSIQVHWFDDQCLVPPQTLKTGQGGPYSVFTPYRRRWEASLREEFNAPLSAPARRPALTLAPARLTAPDDPLAALWPVDNDSIQTRLERFVARPLDRYQTDRDLPALEGTSSLSPYLAIGAISARQVLHAVLQAAPHALDGASDANTFVSELAWRDFYKNLLVEAPRVSRARPFKVTTETLPWNPPGEAFERWCQGQTGVPLVDAAMRQLNTTGWMHNRCRMVVAMFLTKNLFIDWRHGERYFMQRLVDADLAANNGGWQWSASTGTDAAPYFRIMNPVSQSQRFDKNGDYIRRWVPELAAQDAKTIHAPFDAKAHPIGLKYPKPMVDLKRSRQQAIDTFKAHQQDSA</sequence>
<dbReference type="KEGG" id="llp:GH975_06910"/>
<comment type="similarity">
    <text evidence="14">Belongs to the DNA photolyase family.</text>
</comment>
<accession>A0A5Q2QE64</accession>
<feature type="domain" description="Photolyase/cryptochrome alpha/beta" evidence="15">
    <location>
        <begin position="1"/>
        <end position="134"/>
    </location>
</feature>
<gene>
    <name evidence="16" type="primary">phrB</name>
    <name evidence="16" type="ORF">GH975_06910</name>
</gene>
<dbReference type="Gene3D" id="1.10.579.10">
    <property type="entry name" value="DNA Cyclobutane Dipyrimidine Photolyase, subunit A, domain 3"/>
    <property type="match status" value="1"/>
</dbReference>
<keyword evidence="17" id="KW-1185">Reference proteome</keyword>
<evidence type="ECO:0000256" key="8">
    <source>
        <dbReference type="ARBA" id="ARBA00031671"/>
    </source>
</evidence>
<reference evidence="16 17" key="1">
    <citation type="submission" date="2019-11" db="EMBL/GenBank/DDBJ databases">
        <authorList>
            <person name="Khan S.A."/>
            <person name="Jeon C.O."/>
            <person name="Chun B.H."/>
        </authorList>
    </citation>
    <scope>NUCLEOTIDE SEQUENCE [LARGE SCALE GENOMIC DNA]</scope>
    <source>
        <strain evidence="16 17">IMCC 1097</strain>
    </source>
</reference>
<dbReference type="InterPro" id="IPR018394">
    <property type="entry name" value="DNA_photolyase_1_CS_C"/>
</dbReference>
<evidence type="ECO:0000256" key="12">
    <source>
        <dbReference type="PIRSR" id="PIRSR602081-1"/>
    </source>
</evidence>
<dbReference type="GO" id="GO:0003904">
    <property type="term" value="F:deoxyribodipyrimidine photo-lyase activity"/>
    <property type="evidence" value="ECO:0007669"/>
    <property type="project" value="UniProtKB-EC"/>
</dbReference>
<protein>
    <recommendedName>
        <fullName evidence="4">Deoxyribodipyrimidine photo-lyase</fullName>
        <ecNumber evidence="3">4.1.99.3</ecNumber>
    </recommendedName>
    <alternativeName>
        <fullName evidence="8">DNA photolyase</fullName>
    </alternativeName>
    <alternativeName>
        <fullName evidence="11">Photoreactivating enzyme</fullName>
    </alternativeName>
</protein>
<dbReference type="NCBIfam" id="NF007955">
    <property type="entry name" value="PRK10674.1"/>
    <property type="match status" value="1"/>
</dbReference>
<evidence type="ECO:0000313" key="17">
    <source>
        <dbReference type="Proteomes" id="UP000388235"/>
    </source>
</evidence>
<dbReference type="PANTHER" id="PTHR11455:SF9">
    <property type="entry name" value="CRYPTOCHROME CIRCADIAN CLOCK 5 ISOFORM X1"/>
    <property type="match status" value="1"/>
</dbReference>
<feature type="binding site" evidence="12">
    <location>
        <position position="219"/>
    </location>
    <ligand>
        <name>FAD</name>
        <dbReference type="ChEBI" id="CHEBI:57692"/>
    </ligand>
</feature>
<dbReference type="OrthoDB" id="9772484at2"/>
<evidence type="ECO:0000256" key="13">
    <source>
        <dbReference type="PIRSR" id="PIRSR602081-2"/>
    </source>
</evidence>
<dbReference type="Pfam" id="PF03441">
    <property type="entry name" value="FAD_binding_7"/>
    <property type="match status" value="1"/>
</dbReference>
<feature type="binding site" evidence="12">
    <location>
        <begin position="370"/>
        <end position="372"/>
    </location>
    <ligand>
        <name>FAD</name>
        <dbReference type="ChEBI" id="CHEBI:57692"/>
    </ligand>
</feature>
<organism evidence="16 17">
    <name type="scientific">Litorivicinus lipolyticus</name>
    <dbReference type="NCBI Taxonomy" id="418701"/>
    <lineage>
        <taxon>Bacteria</taxon>
        <taxon>Pseudomonadati</taxon>
        <taxon>Pseudomonadota</taxon>
        <taxon>Gammaproteobacteria</taxon>
        <taxon>Oceanospirillales</taxon>
        <taxon>Litorivicinaceae</taxon>
        <taxon>Litorivicinus</taxon>
    </lineage>
</organism>
<dbReference type="InterPro" id="IPR002081">
    <property type="entry name" value="Cryptochrome/DNA_photolyase_1"/>
</dbReference>
<dbReference type="InterPro" id="IPR014729">
    <property type="entry name" value="Rossmann-like_a/b/a_fold"/>
</dbReference>
<dbReference type="InterPro" id="IPR006050">
    <property type="entry name" value="DNA_photolyase_N"/>
</dbReference>
<feature type="site" description="Electron transfer via tryptophanyl radical" evidence="13">
    <location>
        <position position="357"/>
    </location>
</feature>
<dbReference type="EMBL" id="CP045871">
    <property type="protein sequence ID" value="QGG80316.1"/>
    <property type="molecule type" value="Genomic_DNA"/>
</dbReference>
<evidence type="ECO:0000259" key="15">
    <source>
        <dbReference type="PROSITE" id="PS51645"/>
    </source>
</evidence>
<dbReference type="PANTHER" id="PTHR11455">
    <property type="entry name" value="CRYPTOCHROME"/>
    <property type="match status" value="1"/>
</dbReference>
<dbReference type="GO" id="GO:0071949">
    <property type="term" value="F:FAD binding"/>
    <property type="evidence" value="ECO:0007669"/>
    <property type="project" value="TreeGrafter"/>
</dbReference>
<evidence type="ECO:0000256" key="6">
    <source>
        <dbReference type="ARBA" id="ARBA00022827"/>
    </source>
</evidence>
<dbReference type="AlphaFoldDB" id="A0A5Q2QE64"/>
<evidence type="ECO:0000256" key="2">
    <source>
        <dbReference type="ARBA" id="ARBA00005862"/>
    </source>
</evidence>
<keyword evidence="7 14" id="KW-0157">Chromophore</keyword>
<feature type="binding site" evidence="12">
    <location>
        <position position="269"/>
    </location>
    <ligand>
        <name>FAD</name>
        <dbReference type="ChEBI" id="CHEBI:57692"/>
    </ligand>
</feature>
<evidence type="ECO:0000256" key="10">
    <source>
        <dbReference type="ARBA" id="ARBA00059220"/>
    </source>
</evidence>
<dbReference type="GO" id="GO:0003677">
    <property type="term" value="F:DNA binding"/>
    <property type="evidence" value="ECO:0007669"/>
    <property type="project" value="TreeGrafter"/>
</dbReference>
<dbReference type="Gene3D" id="1.25.40.80">
    <property type="match status" value="1"/>
</dbReference>
<evidence type="ECO:0000256" key="9">
    <source>
        <dbReference type="ARBA" id="ARBA00033999"/>
    </source>
</evidence>
<dbReference type="PROSITE" id="PS51645">
    <property type="entry name" value="PHR_CRY_ALPHA_BETA"/>
    <property type="match status" value="1"/>
</dbReference>
<feature type="site" description="Electron transfer via tryptophanyl radical" evidence="13">
    <location>
        <position position="380"/>
    </location>
</feature>
<dbReference type="GO" id="GO:0009416">
    <property type="term" value="P:response to light stimulus"/>
    <property type="evidence" value="ECO:0007669"/>
    <property type="project" value="TreeGrafter"/>
</dbReference>
<feature type="binding site" evidence="12">
    <location>
        <begin position="272"/>
        <end position="279"/>
    </location>
    <ligand>
        <name>FAD</name>
        <dbReference type="ChEBI" id="CHEBI:57692"/>
    </ligand>
</feature>
<dbReference type="Proteomes" id="UP000388235">
    <property type="component" value="Chromosome"/>
</dbReference>
<dbReference type="SUPFAM" id="SSF52425">
    <property type="entry name" value="Cryptochrome/photolyase, N-terminal domain"/>
    <property type="match status" value="1"/>
</dbReference>
<keyword evidence="6 12" id="KW-0274">FAD</keyword>
<feature type="binding site" evidence="12">
    <location>
        <begin position="231"/>
        <end position="235"/>
    </location>
    <ligand>
        <name>FAD</name>
        <dbReference type="ChEBI" id="CHEBI:57692"/>
    </ligand>
</feature>
<dbReference type="InterPro" id="IPR036155">
    <property type="entry name" value="Crypto/Photolyase_N_sf"/>
</dbReference>
<dbReference type="PRINTS" id="PR00147">
    <property type="entry name" value="DNAPHOTLYASE"/>
</dbReference>
<proteinExistence type="inferred from homology"/>
<dbReference type="Pfam" id="PF00875">
    <property type="entry name" value="DNA_photolyase"/>
    <property type="match status" value="1"/>
</dbReference>
<dbReference type="PROSITE" id="PS00394">
    <property type="entry name" value="DNA_PHOTOLYASES_1_1"/>
    <property type="match status" value="1"/>
</dbReference>
<evidence type="ECO:0000256" key="14">
    <source>
        <dbReference type="RuleBase" id="RU004182"/>
    </source>
</evidence>
<evidence type="ECO:0000256" key="1">
    <source>
        <dbReference type="ARBA" id="ARBA00001932"/>
    </source>
</evidence>
<comment type="similarity">
    <text evidence="2">Belongs to the DNA photolyase class-1 family.</text>
</comment>
<evidence type="ECO:0000256" key="5">
    <source>
        <dbReference type="ARBA" id="ARBA00022630"/>
    </source>
</evidence>
<comment type="cofactor">
    <cofactor evidence="1">
        <name>(6R)-5,10-methylene-5,6,7,8-tetrahydrofolate</name>
        <dbReference type="ChEBI" id="CHEBI:15636"/>
    </cofactor>
</comment>
<evidence type="ECO:0000256" key="3">
    <source>
        <dbReference type="ARBA" id="ARBA00013149"/>
    </source>
</evidence>
<keyword evidence="5 12" id="KW-0285">Flavoprotein</keyword>
<evidence type="ECO:0000313" key="16">
    <source>
        <dbReference type="EMBL" id="QGG80316.1"/>
    </source>
</evidence>
<evidence type="ECO:0000256" key="4">
    <source>
        <dbReference type="ARBA" id="ARBA00014046"/>
    </source>
</evidence>
<evidence type="ECO:0000256" key="7">
    <source>
        <dbReference type="ARBA" id="ARBA00022991"/>
    </source>
</evidence>
<dbReference type="Gene3D" id="3.40.50.620">
    <property type="entry name" value="HUPs"/>
    <property type="match status" value="1"/>
</dbReference>
<dbReference type="InterPro" id="IPR036134">
    <property type="entry name" value="Crypto/Photolyase_FAD-like_sf"/>
</dbReference>
<name>A0A5Q2QE64_9GAMM</name>
<comment type="cofactor">
    <cofactor evidence="12">
        <name>FAD</name>
        <dbReference type="ChEBI" id="CHEBI:57692"/>
    </cofactor>
    <text evidence="12">Binds 1 FAD per subunit.</text>
</comment>
<keyword evidence="16" id="KW-0456">Lyase</keyword>
<comment type="function">
    <text evidence="10">Involved in repair of UV radiation-induced DNA damage. Catalyzes the light-dependent monomerization (300-600 nm) of cyclobutyl pyrimidine dimers (in cis-syn configuration), which are formed between adjacent bases on the same DNA strand upon exposure to ultraviolet radiation.</text>
</comment>
<dbReference type="RefSeq" id="WP_153713820.1">
    <property type="nucleotide sequence ID" value="NZ_CP045871.1"/>
</dbReference>
<dbReference type="GO" id="GO:0000719">
    <property type="term" value="P:photoreactive repair"/>
    <property type="evidence" value="ECO:0007669"/>
    <property type="project" value="UniProtKB-ARBA"/>
</dbReference>
<comment type="catalytic activity">
    <reaction evidence="9">
        <text>cyclobutadipyrimidine (in DNA) = 2 pyrimidine residues (in DNA).</text>
        <dbReference type="EC" id="4.1.99.3"/>
    </reaction>
</comment>
<dbReference type="EC" id="4.1.99.3" evidence="3"/>
<dbReference type="InterPro" id="IPR005101">
    <property type="entry name" value="Cryptochr/Photolyase_FAD-bd"/>
</dbReference>
<dbReference type="FunFam" id="1.10.579.10:FF:000003">
    <property type="entry name" value="Deoxyribodipyrimidine photo-lyase"/>
    <property type="match status" value="1"/>
</dbReference>